<dbReference type="Pfam" id="PF13714">
    <property type="entry name" value="PEP_mutase"/>
    <property type="match status" value="1"/>
</dbReference>
<dbReference type="InterPro" id="IPR040442">
    <property type="entry name" value="Pyrv_kinase-like_dom_sf"/>
</dbReference>
<dbReference type="InterPro" id="IPR039556">
    <property type="entry name" value="ICL/PEPM"/>
</dbReference>
<name>A0AA90YYR9_9RHOB</name>
<keyword evidence="1" id="KW-0456">Lyase</keyword>
<dbReference type="CDD" id="cd00377">
    <property type="entry name" value="ICL_PEPM"/>
    <property type="match status" value="1"/>
</dbReference>
<dbReference type="PANTHER" id="PTHR42905:SF16">
    <property type="entry name" value="CARBOXYPHOSPHONOENOLPYRUVATE PHOSPHONOMUTASE-LIKE PROTEIN (AFU_ORTHOLOGUE AFUA_5G07230)"/>
    <property type="match status" value="1"/>
</dbReference>
<dbReference type="AlphaFoldDB" id="A0AA90YYR9"/>
<gene>
    <name evidence="1" type="ORF">GS634_05390</name>
</gene>
<evidence type="ECO:0000313" key="1">
    <source>
        <dbReference type="EMBL" id="NOE17556.1"/>
    </source>
</evidence>
<dbReference type="RefSeq" id="WP_171328856.1">
    <property type="nucleotide sequence ID" value="NZ_WVRA01000001.1"/>
</dbReference>
<reference evidence="1" key="1">
    <citation type="submission" date="2019-12" db="EMBL/GenBank/DDBJ databases">
        <title>Ruegeria JWLKs population differentiation of coral mucus and skeleton niches.</title>
        <authorList>
            <person name="Luo D."/>
        </authorList>
    </citation>
    <scope>NUCLEOTIDE SEQUENCE</scope>
    <source>
        <strain evidence="1">HKCCD6181</strain>
    </source>
</reference>
<dbReference type="Gene3D" id="3.20.20.60">
    <property type="entry name" value="Phosphoenolpyruvate-binding domains"/>
    <property type="match status" value="1"/>
</dbReference>
<dbReference type="SUPFAM" id="SSF51621">
    <property type="entry name" value="Phosphoenolpyruvate/pyruvate domain"/>
    <property type="match status" value="1"/>
</dbReference>
<dbReference type="InterPro" id="IPR015813">
    <property type="entry name" value="Pyrv/PenolPyrv_kinase-like_dom"/>
</dbReference>
<dbReference type="Proteomes" id="UP000597886">
    <property type="component" value="Unassembled WGS sequence"/>
</dbReference>
<dbReference type="EMBL" id="WVRA01000001">
    <property type="protein sequence ID" value="NOE17556.1"/>
    <property type="molecule type" value="Genomic_DNA"/>
</dbReference>
<organism evidence="1 2">
    <name type="scientific">Ruegeria atlantica</name>
    <dbReference type="NCBI Taxonomy" id="81569"/>
    <lineage>
        <taxon>Bacteria</taxon>
        <taxon>Pseudomonadati</taxon>
        <taxon>Pseudomonadota</taxon>
        <taxon>Alphaproteobacteria</taxon>
        <taxon>Rhodobacterales</taxon>
        <taxon>Roseobacteraceae</taxon>
        <taxon>Ruegeria</taxon>
    </lineage>
</organism>
<sequence>MSDQSQRAKTFTSLHKKGDPVILFNIWDAGSAGAVRDAGAQAIATGSAPVAMAQGFGDGQNIPLEAALDNARRIVAAVDLPVTLDFEGAYAEDPQGIAQNVKRALDCGVVGFNFEDQIIGGDGLYDTAVQAKRVEAMRAACEDAGIPAYVNARTDIFLKAPAETHDEAMLNDAIARASAYEAAGASGFFAPGLKDEAMIGHLCERTNLPVNIIALPGTPGTPRLAELGVARVSYGPVPYRQMIKWLTDQAHAAIHYRN</sequence>
<proteinExistence type="predicted"/>
<accession>A0AA90YYR9</accession>
<dbReference type="PANTHER" id="PTHR42905">
    <property type="entry name" value="PHOSPHOENOLPYRUVATE CARBOXYLASE"/>
    <property type="match status" value="1"/>
</dbReference>
<comment type="caution">
    <text evidence="1">The sequence shown here is derived from an EMBL/GenBank/DDBJ whole genome shotgun (WGS) entry which is preliminary data.</text>
</comment>
<evidence type="ECO:0000313" key="2">
    <source>
        <dbReference type="Proteomes" id="UP000597886"/>
    </source>
</evidence>
<dbReference type="GO" id="GO:0016829">
    <property type="term" value="F:lyase activity"/>
    <property type="evidence" value="ECO:0007669"/>
    <property type="project" value="UniProtKB-KW"/>
</dbReference>
<protein>
    <submittedName>
        <fullName evidence="1">Isocitrate lyase/phosphoenolpyruvate mutase family protein</fullName>
    </submittedName>
</protein>